<dbReference type="Pfam" id="PF08879">
    <property type="entry name" value="WRC"/>
    <property type="match status" value="1"/>
</dbReference>
<dbReference type="AlphaFoldDB" id="A0AAW2RE39"/>
<feature type="short sequence motif" description="Bipartite nuclear localization signal" evidence="4">
    <location>
        <begin position="237"/>
        <end position="247"/>
    </location>
</feature>
<feature type="region of interest" description="Disordered" evidence="6">
    <location>
        <begin position="265"/>
        <end position="290"/>
    </location>
</feature>
<protein>
    <recommendedName>
        <fullName evidence="5">Growth-regulating factor</fullName>
    </recommendedName>
</protein>
<dbReference type="GO" id="GO:0006351">
    <property type="term" value="P:DNA-templated transcription"/>
    <property type="evidence" value="ECO:0007669"/>
    <property type="project" value="UniProtKB-UniRule"/>
</dbReference>
<dbReference type="GO" id="GO:0005634">
    <property type="term" value="C:nucleus"/>
    <property type="evidence" value="ECO:0007669"/>
    <property type="project" value="UniProtKB-SubCell"/>
</dbReference>
<keyword evidence="5" id="KW-0010">Activator</keyword>
<dbReference type="InterPro" id="IPR014977">
    <property type="entry name" value="WRC_dom"/>
</dbReference>
<dbReference type="PROSITE" id="PS51666">
    <property type="entry name" value="QLQ"/>
    <property type="match status" value="1"/>
</dbReference>
<name>A0AAW2RE39_SESRA</name>
<evidence type="ECO:0000256" key="6">
    <source>
        <dbReference type="SAM" id="MobiDB-lite"/>
    </source>
</evidence>
<feature type="domain" description="WRC" evidence="8">
    <location>
        <begin position="232"/>
        <end position="276"/>
    </location>
</feature>
<dbReference type="PROSITE" id="PS51667">
    <property type="entry name" value="WRC"/>
    <property type="match status" value="1"/>
</dbReference>
<comment type="domain">
    <text evidence="5">The QLQ domain and WRC domain may be involved in protein-protein interaction and DNA-binding, respectively.</text>
</comment>
<dbReference type="SMART" id="SM00951">
    <property type="entry name" value="QLQ"/>
    <property type="match status" value="1"/>
</dbReference>
<evidence type="ECO:0000256" key="5">
    <source>
        <dbReference type="RuleBase" id="RU367127"/>
    </source>
</evidence>
<feature type="region of interest" description="Disordered" evidence="6">
    <location>
        <begin position="1"/>
        <end position="62"/>
    </location>
</feature>
<dbReference type="GO" id="GO:0099402">
    <property type="term" value="P:plant organ development"/>
    <property type="evidence" value="ECO:0007669"/>
    <property type="project" value="UniProtKB-ARBA"/>
</dbReference>
<evidence type="ECO:0000256" key="3">
    <source>
        <dbReference type="ARBA" id="ARBA00023242"/>
    </source>
</evidence>
<feature type="region of interest" description="Disordered" evidence="6">
    <location>
        <begin position="557"/>
        <end position="582"/>
    </location>
</feature>
<feature type="region of interest" description="Disordered" evidence="6">
    <location>
        <begin position="418"/>
        <end position="439"/>
    </location>
</feature>
<dbReference type="Pfam" id="PF08880">
    <property type="entry name" value="QLQ"/>
    <property type="match status" value="1"/>
</dbReference>
<evidence type="ECO:0000256" key="1">
    <source>
        <dbReference type="ARBA" id="ARBA00004123"/>
    </source>
</evidence>
<evidence type="ECO:0000256" key="4">
    <source>
        <dbReference type="PROSITE-ProRule" id="PRU01002"/>
    </source>
</evidence>
<proteinExistence type="inferred from homology"/>
<gene>
    <name evidence="9" type="ORF">Sradi_3099100</name>
</gene>
<evidence type="ECO:0000256" key="2">
    <source>
        <dbReference type="ARBA" id="ARBA00008122"/>
    </source>
</evidence>
<feature type="compositionally biased region" description="Low complexity" evidence="6">
    <location>
        <begin position="559"/>
        <end position="572"/>
    </location>
</feature>
<feature type="compositionally biased region" description="Basic and acidic residues" evidence="6">
    <location>
        <begin position="418"/>
        <end position="429"/>
    </location>
</feature>
<dbReference type="InterPro" id="IPR031137">
    <property type="entry name" value="GRF"/>
</dbReference>
<dbReference type="EMBL" id="JACGWJ010000013">
    <property type="protein sequence ID" value="KAL0377936.1"/>
    <property type="molecule type" value="Genomic_DNA"/>
</dbReference>
<sequence>MDFGVVSHKQASPNAPGLGSAEPRDEKGHGSVNLKHQRSGLADDNWRIPKMPRPGEVDFSSKKPTQSFAAFGRSNLWPPTLDDGQKMLSFSSSEQLSTDGMGGGAGGSSKSIAFSICPDEQHHARTGDIHWRLCLKRHVQLLSFFAFTSGGGLSGGVSGAFARVRGPFTPSQWMELEHQALIYKHIVANVPVPSNLLLPLKRSLYSYGSPGSYASNFLGWGPFHLGFSSNNDPEPGRCRRTDGKKWRCSRDAVPDQKYCERHINRGRHRSRKPVEGHTGHAVSGSTTSKVAPIASSSSASVISSSSTSNSLSAMQHQFASVQPNTASASADHLASRSEGFQGLSLIPPPVSLKSKDAPFSIQKPHLPFEESSHSEFGLVSSDSLLNPSERISYMNANNSGSFLRFDAKEANNQHPVHHFIDDWPKDQADRSSGPWPEELKSDWTQLSMSIPVTQDFSSSSSSPAQEKSTMSTLRLSHELDPIHMSLGVSHDVGEPIQKQSSWLPVAWGNSMGGPLGEVLTSTTTIAGVGESFSSVKAWKSSPELGSSPTGVLQKTTFVSLSNSSSGSSPPSGDNKKTPENASLCSDLLGSALVSSAAIPSL</sequence>
<reference evidence="9" key="1">
    <citation type="submission" date="2020-06" db="EMBL/GenBank/DDBJ databases">
        <authorList>
            <person name="Li T."/>
            <person name="Hu X."/>
            <person name="Zhang T."/>
            <person name="Song X."/>
            <person name="Zhang H."/>
            <person name="Dai N."/>
            <person name="Sheng W."/>
            <person name="Hou X."/>
            <person name="Wei L."/>
        </authorList>
    </citation>
    <scope>NUCLEOTIDE SEQUENCE</scope>
    <source>
        <strain evidence="9">G02</strain>
        <tissue evidence="9">Leaf</tissue>
    </source>
</reference>
<accession>A0AAW2RE39</accession>
<feature type="domain" description="QLQ" evidence="7">
    <location>
        <begin position="167"/>
        <end position="202"/>
    </location>
</feature>
<evidence type="ECO:0000259" key="7">
    <source>
        <dbReference type="PROSITE" id="PS51666"/>
    </source>
</evidence>
<dbReference type="InterPro" id="IPR014978">
    <property type="entry name" value="Gln-Leu-Gln_QLQ"/>
</dbReference>
<feature type="short sequence motif" description="Bipartite nuclear localization signal" evidence="4">
    <location>
        <begin position="265"/>
        <end position="272"/>
    </location>
</feature>
<keyword evidence="3 4" id="KW-0539">Nucleus</keyword>
<reference evidence="9" key="2">
    <citation type="journal article" date="2024" name="Plant">
        <title>Genomic evolution and insights into agronomic trait innovations of Sesamum species.</title>
        <authorList>
            <person name="Miao H."/>
            <person name="Wang L."/>
            <person name="Qu L."/>
            <person name="Liu H."/>
            <person name="Sun Y."/>
            <person name="Le M."/>
            <person name="Wang Q."/>
            <person name="Wei S."/>
            <person name="Zheng Y."/>
            <person name="Lin W."/>
            <person name="Duan Y."/>
            <person name="Cao H."/>
            <person name="Xiong S."/>
            <person name="Wang X."/>
            <person name="Wei L."/>
            <person name="Li C."/>
            <person name="Ma Q."/>
            <person name="Ju M."/>
            <person name="Zhao R."/>
            <person name="Li G."/>
            <person name="Mu C."/>
            <person name="Tian Q."/>
            <person name="Mei H."/>
            <person name="Zhang T."/>
            <person name="Gao T."/>
            <person name="Zhang H."/>
        </authorList>
    </citation>
    <scope>NUCLEOTIDE SEQUENCE</scope>
    <source>
        <strain evidence="9">G02</strain>
    </source>
</reference>
<dbReference type="PANTHER" id="PTHR31602:SF42">
    <property type="entry name" value="GROWTH-REGULATING FACTOR 2"/>
    <property type="match status" value="1"/>
</dbReference>
<keyword evidence="5" id="KW-0804">Transcription</keyword>
<comment type="similarity">
    <text evidence="2 5">Belongs to the GRF family.</text>
</comment>
<comment type="subcellular location">
    <subcellularLocation>
        <location evidence="1 4 5">Nucleus</location>
    </subcellularLocation>
</comment>
<dbReference type="PANTHER" id="PTHR31602">
    <property type="entry name" value="GROWTH-REGULATING FACTOR 5"/>
    <property type="match status" value="1"/>
</dbReference>
<dbReference type="GO" id="GO:0005524">
    <property type="term" value="F:ATP binding"/>
    <property type="evidence" value="ECO:0007669"/>
    <property type="project" value="UniProtKB-UniRule"/>
</dbReference>
<evidence type="ECO:0000259" key="8">
    <source>
        <dbReference type="PROSITE" id="PS51667"/>
    </source>
</evidence>
<comment type="function">
    <text evidence="5">Transcription activator.</text>
</comment>
<evidence type="ECO:0000313" key="9">
    <source>
        <dbReference type="EMBL" id="KAL0377936.1"/>
    </source>
</evidence>
<organism evidence="9">
    <name type="scientific">Sesamum radiatum</name>
    <name type="common">Black benniseed</name>
    <dbReference type="NCBI Taxonomy" id="300843"/>
    <lineage>
        <taxon>Eukaryota</taxon>
        <taxon>Viridiplantae</taxon>
        <taxon>Streptophyta</taxon>
        <taxon>Embryophyta</taxon>
        <taxon>Tracheophyta</taxon>
        <taxon>Spermatophyta</taxon>
        <taxon>Magnoliopsida</taxon>
        <taxon>eudicotyledons</taxon>
        <taxon>Gunneridae</taxon>
        <taxon>Pentapetalae</taxon>
        <taxon>asterids</taxon>
        <taxon>lamiids</taxon>
        <taxon>Lamiales</taxon>
        <taxon>Pedaliaceae</taxon>
        <taxon>Sesamum</taxon>
    </lineage>
</organism>
<dbReference type="GO" id="GO:0006355">
    <property type="term" value="P:regulation of DNA-templated transcription"/>
    <property type="evidence" value="ECO:0007669"/>
    <property type="project" value="InterPro"/>
</dbReference>
<keyword evidence="5" id="KW-0805">Transcription regulation</keyword>
<comment type="caution">
    <text evidence="9">The sequence shown here is derived from an EMBL/GenBank/DDBJ whole genome shotgun (WGS) entry which is preliminary data.</text>
</comment>